<evidence type="ECO:0000313" key="5">
    <source>
        <dbReference type="Proteomes" id="UP001232445"/>
    </source>
</evidence>
<feature type="chain" id="PRO_5046549536" description="Glycoamylase-like domain-containing protein" evidence="1">
    <location>
        <begin position="28"/>
        <end position="456"/>
    </location>
</feature>
<dbReference type="Pfam" id="PF11329">
    <property type="entry name" value="DUF3131"/>
    <property type="match status" value="1"/>
</dbReference>
<dbReference type="Proteomes" id="UP001232445">
    <property type="component" value="Unassembled WGS sequence"/>
</dbReference>
<feature type="domain" description="DUF3131" evidence="3">
    <location>
        <begin position="48"/>
        <end position="191"/>
    </location>
</feature>
<dbReference type="InterPro" id="IPR008928">
    <property type="entry name" value="6-hairpin_glycosidase_sf"/>
</dbReference>
<dbReference type="InterPro" id="IPR021478">
    <property type="entry name" value="DUF3131"/>
</dbReference>
<dbReference type="SUPFAM" id="SSF48208">
    <property type="entry name" value="Six-hairpin glycosidases"/>
    <property type="match status" value="1"/>
</dbReference>
<feature type="signal peptide" evidence="1">
    <location>
        <begin position="1"/>
        <end position="27"/>
    </location>
</feature>
<dbReference type="InterPro" id="IPR019282">
    <property type="entry name" value="Glycoamylase-like_cons_dom"/>
</dbReference>
<feature type="domain" description="Glycoamylase-like" evidence="2">
    <location>
        <begin position="266"/>
        <end position="436"/>
    </location>
</feature>
<comment type="caution">
    <text evidence="4">The sequence shown here is derived from an EMBL/GenBank/DDBJ whole genome shotgun (WGS) entry which is preliminary data.</text>
</comment>
<dbReference type="Gene3D" id="1.50.10.140">
    <property type="match status" value="1"/>
</dbReference>
<proteinExistence type="predicted"/>
<gene>
    <name evidence="4" type="ORF">J2S00_001454</name>
</gene>
<dbReference type="RefSeq" id="WP_307337379.1">
    <property type="nucleotide sequence ID" value="NZ_JAUSUQ010000004.1"/>
</dbReference>
<evidence type="ECO:0008006" key="6">
    <source>
        <dbReference type="Google" id="ProtNLM"/>
    </source>
</evidence>
<protein>
    <recommendedName>
        <fullName evidence="6">Glycoamylase-like domain-containing protein</fullName>
    </recommendedName>
</protein>
<keyword evidence="1" id="KW-0732">Signal</keyword>
<dbReference type="Pfam" id="PF10091">
    <property type="entry name" value="Glycoamylase"/>
    <property type="match status" value="1"/>
</dbReference>
<reference evidence="4 5" key="1">
    <citation type="submission" date="2023-07" db="EMBL/GenBank/DDBJ databases">
        <title>Genomic Encyclopedia of Type Strains, Phase IV (KMG-IV): sequencing the most valuable type-strain genomes for metagenomic binning, comparative biology and taxonomic classification.</title>
        <authorList>
            <person name="Goeker M."/>
        </authorList>
    </citation>
    <scope>NUCLEOTIDE SEQUENCE [LARGE SCALE GENOMIC DNA]</scope>
    <source>
        <strain evidence="4 5">DSM 17740</strain>
    </source>
</reference>
<evidence type="ECO:0000259" key="3">
    <source>
        <dbReference type="Pfam" id="PF11329"/>
    </source>
</evidence>
<dbReference type="EMBL" id="JAUSUQ010000004">
    <property type="protein sequence ID" value="MDQ0338668.1"/>
    <property type="molecule type" value="Genomic_DNA"/>
</dbReference>
<evidence type="ECO:0000256" key="1">
    <source>
        <dbReference type="SAM" id="SignalP"/>
    </source>
</evidence>
<keyword evidence="5" id="KW-1185">Reference proteome</keyword>
<sequence length="456" mass="51899">MRKVLISVLIIVLIAALFLPYTQNAQASVTTELNQGQKKALEKQLFAIAKQTYKYFETFTDPETGLTLDRIDLENGTVVEYTHTSPTNIGMYLLSTISAAELGIISEAEAKEKIKTTLQTLEQQDTWNGLFYNWYYTSDGSLKTDWGKFISTVDNGWLTAALIVVGQAYPELQELTVPLINAMDYSHLYDQQVGQFHGGYDVLRQTLTEFHYGMFYTEPRVASYIAIGKGDVPVEHWWRMYRTLPKEWDWQRQIPQGYFEYYDGVEVFQGHYEYKGVKFVPSWGGSMFEALMPSLVLKENELGTKALGINNKRHVQLQIAYAEEKGYPAWGFSPAAIPNGYSEFGVAELGTWGYDDKATVTPHATFLALDHAPDKVWENIKYLRSLNAYGPFGFYDSVNMETGVVAKTYLALDQGMTIVAIANYLLDGVIRNYFHQDSIGKIPEHLLYRERFSILD</sequence>
<accession>A0ABU0CQH8</accession>
<evidence type="ECO:0000313" key="4">
    <source>
        <dbReference type="EMBL" id="MDQ0338668.1"/>
    </source>
</evidence>
<evidence type="ECO:0000259" key="2">
    <source>
        <dbReference type="Pfam" id="PF10091"/>
    </source>
</evidence>
<organism evidence="4 5">
    <name type="scientific">Caldalkalibacillus uzonensis</name>
    <dbReference type="NCBI Taxonomy" id="353224"/>
    <lineage>
        <taxon>Bacteria</taxon>
        <taxon>Bacillati</taxon>
        <taxon>Bacillota</taxon>
        <taxon>Bacilli</taxon>
        <taxon>Bacillales</taxon>
        <taxon>Bacillaceae</taxon>
        <taxon>Caldalkalibacillus</taxon>
    </lineage>
</organism>
<name>A0ABU0CQH8_9BACI</name>